<evidence type="ECO:0000256" key="2">
    <source>
        <dbReference type="ARBA" id="ARBA00012727"/>
    </source>
</evidence>
<dbReference type="Gene3D" id="2.40.50.140">
    <property type="entry name" value="Nucleic acid-binding proteins"/>
    <property type="match status" value="1"/>
</dbReference>
<comment type="catalytic activity">
    <reaction evidence="4">
        <text>ATP + (deoxyribonucleotide)n-3'-hydroxyl + 5'-phospho-(deoxyribonucleotide)m = (deoxyribonucleotide)n+m + AMP + diphosphate.</text>
        <dbReference type="EC" id="6.5.1.1"/>
    </reaction>
</comment>
<dbReference type="PROSITE" id="PS50160">
    <property type="entry name" value="DNA_LIGASE_A3"/>
    <property type="match status" value="1"/>
</dbReference>
<dbReference type="GO" id="GO:0006310">
    <property type="term" value="P:DNA recombination"/>
    <property type="evidence" value="ECO:0007669"/>
    <property type="project" value="InterPro"/>
</dbReference>
<dbReference type="Gene3D" id="3.30.1490.70">
    <property type="match status" value="1"/>
</dbReference>
<dbReference type="GO" id="GO:0006281">
    <property type="term" value="P:DNA repair"/>
    <property type="evidence" value="ECO:0007669"/>
    <property type="project" value="InterPro"/>
</dbReference>
<dbReference type="InterPro" id="IPR016059">
    <property type="entry name" value="DNA_ligase_ATP-dep_CS"/>
</dbReference>
<dbReference type="GO" id="GO:0003910">
    <property type="term" value="F:DNA ligase (ATP) activity"/>
    <property type="evidence" value="ECO:0007669"/>
    <property type="project" value="UniProtKB-EC"/>
</dbReference>
<dbReference type="Pfam" id="PF01068">
    <property type="entry name" value="DNA_ligase_A_M"/>
    <property type="match status" value="1"/>
</dbReference>
<dbReference type="GO" id="GO:0005524">
    <property type="term" value="F:ATP binding"/>
    <property type="evidence" value="ECO:0007669"/>
    <property type="project" value="InterPro"/>
</dbReference>
<organism evidence="7 8">
    <name type="scientific">Paractinoplanes rishiriensis</name>
    <dbReference type="NCBI Taxonomy" id="1050105"/>
    <lineage>
        <taxon>Bacteria</taxon>
        <taxon>Bacillati</taxon>
        <taxon>Actinomycetota</taxon>
        <taxon>Actinomycetes</taxon>
        <taxon>Micromonosporales</taxon>
        <taxon>Micromonosporaceae</taxon>
        <taxon>Paractinoplanes</taxon>
    </lineage>
</organism>
<keyword evidence="8" id="KW-1185">Reference proteome</keyword>
<dbReference type="NCBIfam" id="TIGR02779">
    <property type="entry name" value="NHEJ_ligase_lig"/>
    <property type="match status" value="1"/>
</dbReference>
<dbReference type="CDD" id="cd07971">
    <property type="entry name" value="OBF_DNA_ligase_LigD"/>
    <property type="match status" value="1"/>
</dbReference>
<dbReference type="SUPFAM" id="SSF50249">
    <property type="entry name" value="Nucleic acid-binding proteins"/>
    <property type="match status" value="1"/>
</dbReference>
<dbReference type="EC" id="6.5.1.1" evidence="2"/>
<name>A0A919MT07_9ACTN</name>
<dbReference type="PANTHER" id="PTHR45674:SF4">
    <property type="entry name" value="DNA LIGASE 1"/>
    <property type="match status" value="1"/>
</dbReference>
<dbReference type="InterPro" id="IPR012309">
    <property type="entry name" value="DNA_ligase_ATP-dep_C"/>
</dbReference>
<evidence type="ECO:0000313" key="7">
    <source>
        <dbReference type="EMBL" id="GIE94268.1"/>
    </source>
</evidence>
<sequence>MIFAVRRAYRSLVGIFLDPIAPMLAAAGRAPAGPDWAWEFKYDGVRAVVYVSGGQLRALSRNGNDVTDGYPELAELPGLLGDRAAILDGEIVANEAGDRPSFARLQQRMHLRHPSPALVASVPVRFYVFDVLHLDGREFTELPYAARRDLLAGLGLDGDRVSTPANHTGVDGTTMIRAAELGGFEGVVAKKLTAPYRPGKRSADWTKIPLVKTQECLVLGWKPGEGRRAGLVGSLLLGVYDDRDRLAYVGHVGTGFTDQMLRQLETDLRPLARATPPVPDVPREFARHARWVEPCLVGEVAFRNWTPDGRLRHPSWRGLRTDKSAPSVHRAPPIPPAPGTVTGAMATADGRWRVEAVQRGRQQFYRLIHGDNVIDGLAIATVTRLLAEAGIDLADLTEVTERPTGSGFTAA</sequence>
<gene>
    <name evidence="7" type="ORF">Ari01nite_17330</name>
</gene>
<dbReference type="Pfam" id="PF04679">
    <property type="entry name" value="DNA_ligase_A_C"/>
    <property type="match status" value="1"/>
</dbReference>
<dbReference type="AlphaFoldDB" id="A0A919MT07"/>
<evidence type="ECO:0000256" key="5">
    <source>
        <dbReference type="SAM" id="MobiDB-lite"/>
    </source>
</evidence>
<feature type="domain" description="ATP-dependent DNA ligase family profile" evidence="6">
    <location>
        <begin position="117"/>
        <end position="241"/>
    </location>
</feature>
<dbReference type="Gene3D" id="3.30.470.30">
    <property type="entry name" value="DNA ligase/mRNA capping enzyme"/>
    <property type="match status" value="1"/>
</dbReference>
<accession>A0A919MT07</accession>
<dbReference type="InterPro" id="IPR012340">
    <property type="entry name" value="NA-bd_OB-fold"/>
</dbReference>
<keyword evidence="3" id="KW-0436">Ligase</keyword>
<dbReference type="InterPro" id="IPR050191">
    <property type="entry name" value="ATP-dep_DNA_ligase"/>
</dbReference>
<comment type="caution">
    <text evidence="7">The sequence shown here is derived from an EMBL/GenBank/DDBJ whole genome shotgun (WGS) entry which is preliminary data.</text>
</comment>
<reference evidence="7" key="1">
    <citation type="submission" date="2021-01" db="EMBL/GenBank/DDBJ databases">
        <title>Whole genome shotgun sequence of Actinoplanes rishiriensis NBRC 108556.</title>
        <authorList>
            <person name="Komaki H."/>
            <person name="Tamura T."/>
        </authorList>
    </citation>
    <scope>NUCLEOTIDE SEQUENCE</scope>
    <source>
        <strain evidence="7">NBRC 108556</strain>
    </source>
</reference>
<evidence type="ECO:0000259" key="6">
    <source>
        <dbReference type="PROSITE" id="PS50160"/>
    </source>
</evidence>
<dbReference type="PANTHER" id="PTHR45674">
    <property type="entry name" value="DNA LIGASE 1/3 FAMILY MEMBER"/>
    <property type="match status" value="1"/>
</dbReference>
<dbReference type="InterPro" id="IPR012310">
    <property type="entry name" value="DNA_ligase_ATP-dep_cent"/>
</dbReference>
<dbReference type="EMBL" id="BOMV01000012">
    <property type="protein sequence ID" value="GIE94268.1"/>
    <property type="molecule type" value="Genomic_DNA"/>
</dbReference>
<comment type="similarity">
    <text evidence="1">Belongs to the ATP-dependent DNA ligase family.</text>
</comment>
<dbReference type="Proteomes" id="UP000636960">
    <property type="component" value="Unassembled WGS sequence"/>
</dbReference>
<proteinExistence type="inferred from homology"/>
<dbReference type="InterPro" id="IPR014146">
    <property type="entry name" value="LigD_ligase_dom"/>
</dbReference>
<dbReference type="PROSITE" id="PS00697">
    <property type="entry name" value="DNA_LIGASE_A1"/>
    <property type="match status" value="1"/>
</dbReference>
<feature type="region of interest" description="Disordered" evidence="5">
    <location>
        <begin position="316"/>
        <end position="341"/>
    </location>
</feature>
<evidence type="ECO:0000256" key="1">
    <source>
        <dbReference type="ARBA" id="ARBA00007572"/>
    </source>
</evidence>
<evidence type="ECO:0000313" key="8">
    <source>
        <dbReference type="Proteomes" id="UP000636960"/>
    </source>
</evidence>
<dbReference type="CDD" id="cd07906">
    <property type="entry name" value="Adenylation_DNA_ligase_LigD_LigC"/>
    <property type="match status" value="1"/>
</dbReference>
<evidence type="ECO:0000256" key="3">
    <source>
        <dbReference type="ARBA" id="ARBA00022598"/>
    </source>
</evidence>
<dbReference type="SUPFAM" id="SSF56091">
    <property type="entry name" value="DNA ligase/mRNA capping enzyme, catalytic domain"/>
    <property type="match status" value="1"/>
</dbReference>
<protein>
    <recommendedName>
        <fullName evidence="2">DNA ligase (ATP)</fullName>
        <ecNumber evidence="2">6.5.1.1</ecNumber>
    </recommendedName>
</protein>
<evidence type="ECO:0000256" key="4">
    <source>
        <dbReference type="ARBA" id="ARBA00034003"/>
    </source>
</evidence>